<dbReference type="OMA" id="LMINNQA"/>
<protein>
    <submittedName>
        <fullName evidence="2">Uncharacterized protein</fullName>
    </submittedName>
</protein>
<evidence type="ECO:0000313" key="2">
    <source>
        <dbReference type="EMBL" id="CAD8091645.1"/>
    </source>
</evidence>
<evidence type="ECO:0000256" key="1">
    <source>
        <dbReference type="SAM" id="MobiDB-lite"/>
    </source>
</evidence>
<name>A0A8S1NR88_PARPR</name>
<sequence length="246" mass="28728">MQNSLIYSSSALCKTEPEESLGSKALDVLKEKIKIFELEKIPYLSHSQKKRMADKQRSKSQKYQIHPKVKQPQQHSQNRISNKEQPISSQNRFSMQILESVKSRLSIQEAKLMDVPIVKVSRERVLSSKKESENNISLILMEKYYQSTIKYEEKQLKQTTKTNQPKHTSKLMINNQAVKNFQRKIKNSRRELLKELNTSINDQQQNIQQPQLKSIAAEGSNLQEKNNIKHRPIKTIYLKRNYSTSS</sequence>
<feature type="compositionally biased region" description="Polar residues" evidence="1">
    <location>
        <begin position="71"/>
        <end position="91"/>
    </location>
</feature>
<feature type="region of interest" description="Disordered" evidence="1">
    <location>
        <begin position="46"/>
        <end position="91"/>
    </location>
</feature>
<proteinExistence type="predicted"/>
<dbReference type="Proteomes" id="UP000688137">
    <property type="component" value="Unassembled WGS sequence"/>
</dbReference>
<accession>A0A8S1NR88</accession>
<gene>
    <name evidence="2" type="ORF">PPRIM_AZ9-3.1.T0880174</name>
</gene>
<organism evidence="2 3">
    <name type="scientific">Paramecium primaurelia</name>
    <dbReference type="NCBI Taxonomy" id="5886"/>
    <lineage>
        <taxon>Eukaryota</taxon>
        <taxon>Sar</taxon>
        <taxon>Alveolata</taxon>
        <taxon>Ciliophora</taxon>
        <taxon>Intramacronucleata</taxon>
        <taxon>Oligohymenophorea</taxon>
        <taxon>Peniculida</taxon>
        <taxon>Parameciidae</taxon>
        <taxon>Paramecium</taxon>
    </lineage>
</organism>
<keyword evidence="3" id="KW-1185">Reference proteome</keyword>
<evidence type="ECO:0000313" key="3">
    <source>
        <dbReference type="Proteomes" id="UP000688137"/>
    </source>
</evidence>
<comment type="caution">
    <text evidence="2">The sequence shown here is derived from an EMBL/GenBank/DDBJ whole genome shotgun (WGS) entry which is preliminary data.</text>
</comment>
<dbReference type="AlphaFoldDB" id="A0A8S1NR88"/>
<reference evidence="2" key="1">
    <citation type="submission" date="2021-01" db="EMBL/GenBank/DDBJ databases">
        <authorList>
            <consortium name="Genoscope - CEA"/>
            <person name="William W."/>
        </authorList>
    </citation>
    <scope>NUCLEOTIDE SEQUENCE</scope>
</reference>
<dbReference type="EMBL" id="CAJJDM010000091">
    <property type="protein sequence ID" value="CAD8091645.1"/>
    <property type="molecule type" value="Genomic_DNA"/>
</dbReference>